<gene>
    <name evidence="2" type="ORF">BAE44_0008482</name>
</gene>
<dbReference type="OrthoDB" id="1111142at2759"/>
<reference evidence="2 3" key="1">
    <citation type="submission" date="2016-09" db="EMBL/GenBank/DDBJ databases">
        <title>The draft genome of Dichanthelium oligosanthes: A C3 panicoid grass species.</title>
        <authorList>
            <person name="Studer A.J."/>
            <person name="Schnable J.C."/>
            <person name="Brutnell T.P."/>
        </authorList>
    </citation>
    <scope>NUCLEOTIDE SEQUENCE [LARGE SCALE GENOMIC DNA]</scope>
    <source>
        <strain evidence="3">cv. Kellogg 1175</strain>
        <tissue evidence="2">Leaf</tissue>
    </source>
</reference>
<dbReference type="PANTHER" id="PTHR45125">
    <property type="entry name" value="F21J9.4-RELATED"/>
    <property type="match status" value="1"/>
</dbReference>
<accession>A0A1E5VZD6</accession>
<feature type="compositionally biased region" description="Pro residues" evidence="1">
    <location>
        <begin position="188"/>
        <end position="200"/>
    </location>
</feature>
<protein>
    <submittedName>
        <fullName evidence="2">Uncharacterized protein</fullName>
    </submittedName>
</protein>
<evidence type="ECO:0000313" key="2">
    <source>
        <dbReference type="EMBL" id="OEL30499.1"/>
    </source>
</evidence>
<dbReference type="AlphaFoldDB" id="A0A1E5VZD6"/>
<dbReference type="PANTHER" id="PTHR45125:SF3">
    <property type="entry name" value="NO-APICAL-MERISTEM-ASSOCIATED CARBOXY-TERMINAL DOMAIN PROTEIN"/>
    <property type="match status" value="1"/>
</dbReference>
<organism evidence="2 3">
    <name type="scientific">Dichanthelium oligosanthes</name>
    <dbReference type="NCBI Taxonomy" id="888268"/>
    <lineage>
        <taxon>Eukaryota</taxon>
        <taxon>Viridiplantae</taxon>
        <taxon>Streptophyta</taxon>
        <taxon>Embryophyta</taxon>
        <taxon>Tracheophyta</taxon>
        <taxon>Spermatophyta</taxon>
        <taxon>Magnoliopsida</taxon>
        <taxon>Liliopsida</taxon>
        <taxon>Poales</taxon>
        <taxon>Poaceae</taxon>
        <taxon>PACMAD clade</taxon>
        <taxon>Panicoideae</taxon>
        <taxon>Panicodae</taxon>
        <taxon>Paniceae</taxon>
        <taxon>Dichantheliinae</taxon>
        <taxon>Dichanthelium</taxon>
    </lineage>
</organism>
<keyword evidence="3" id="KW-1185">Reference proteome</keyword>
<proteinExistence type="predicted"/>
<sequence>MDQSEPSESESDRHPSPSDCTITMPRSPSALASPRPPRRRLLPFRGRAAPEPGCPTASGSRNPDGESGNRPFATAALAAGGSRPLRPLLLPGHIHWEKRVRDMAIGGKGIKEFSGALDPVLTIDNYKPSQHLTVLFHVRCKVKLLSARTMDPNSAQNWNIPTNWRYFLMQDAGFGGNFPDFANAPNFEPQPEPPPEPQPGQPCTEPPKSISKGSKAPAKPKLSNFSQSEDRLLVSCWINVSTDPITANGQRKTSFWSRIEQAYNSKKSSEHPIRTLRSLESRWDFIKKHVTKFSSHHRQIQLEHRSGEAPCDEVVEAITRYNSLEKRPFAVAHCWAILKNEAKWLDMQDIRTEDNLGLGLDEASEGFPDAAESNDEGSRARKRPLGRDAAKEPRKRASSRSGSQGSEYVSKMSEMCLQRSSLGRLLMIRPTKG</sequence>
<feature type="region of interest" description="Disordered" evidence="1">
    <location>
        <begin position="361"/>
        <end position="410"/>
    </location>
</feature>
<dbReference type="EMBL" id="LWDX02025509">
    <property type="protein sequence ID" value="OEL30499.1"/>
    <property type="molecule type" value="Genomic_DNA"/>
</dbReference>
<evidence type="ECO:0000256" key="1">
    <source>
        <dbReference type="SAM" id="MobiDB-lite"/>
    </source>
</evidence>
<evidence type="ECO:0000313" key="3">
    <source>
        <dbReference type="Proteomes" id="UP000095767"/>
    </source>
</evidence>
<feature type="region of interest" description="Disordered" evidence="1">
    <location>
        <begin position="179"/>
        <end position="224"/>
    </location>
</feature>
<comment type="caution">
    <text evidence="2">The sequence shown here is derived from an EMBL/GenBank/DDBJ whole genome shotgun (WGS) entry which is preliminary data.</text>
</comment>
<name>A0A1E5VZD6_9POAL</name>
<feature type="region of interest" description="Disordered" evidence="1">
    <location>
        <begin position="1"/>
        <end position="72"/>
    </location>
</feature>
<dbReference type="Proteomes" id="UP000095767">
    <property type="component" value="Unassembled WGS sequence"/>
</dbReference>